<evidence type="ECO:0000259" key="3">
    <source>
        <dbReference type="Pfam" id="PF23166"/>
    </source>
</evidence>
<protein>
    <recommendedName>
        <fullName evidence="3">Alpha-glucan water dikinase-like N-terminal Ig-like domain-containing protein</fullName>
    </recommendedName>
</protein>
<evidence type="ECO:0000313" key="4">
    <source>
        <dbReference type="EMBL" id="KAK9028092.1"/>
    </source>
</evidence>
<reference evidence="4 5" key="1">
    <citation type="journal article" date="2024" name="G3 (Bethesda)">
        <title>Genome assembly of Hibiscus sabdariffa L. provides insights into metabolisms of medicinal natural products.</title>
        <authorList>
            <person name="Kim T."/>
        </authorList>
    </citation>
    <scope>NUCLEOTIDE SEQUENCE [LARGE SCALE GENOMIC DNA]</scope>
    <source>
        <strain evidence="4">TK-2024</strain>
        <tissue evidence="4">Old leaves</tissue>
    </source>
</reference>
<comment type="caution">
    <text evidence="4">The sequence shown here is derived from an EMBL/GenBank/DDBJ whole genome shotgun (WGS) entry which is preliminary data.</text>
</comment>
<name>A0ABR2SS57_9ROSI</name>
<proteinExistence type="predicted"/>
<dbReference type="Pfam" id="PF23166">
    <property type="entry name" value="Ig_N_CWD1"/>
    <property type="match status" value="1"/>
</dbReference>
<sequence length="143" mass="16099">MWSHGSILIKDYAIETSMKRLFEDNVFHEATGNESKELFTLDEKLIGFVFVLKLDDNTWVKFQGDNLYVPLSGAGSVMGEHDQSNSKSEGIPSKVHTDVIISEIRSLVSGLNFEKSVKIKINEAQESTINEIENLVVEAYNIF</sequence>
<evidence type="ECO:0000256" key="1">
    <source>
        <dbReference type="ARBA" id="ARBA00022723"/>
    </source>
</evidence>
<dbReference type="EMBL" id="JBBPBN010000012">
    <property type="protein sequence ID" value="KAK9028092.1"/>
    <property type="molecule type" value="Genomic_DNA"/>
</dbReference>
<gene>
    <name evidence="4" type="ORF">V6N11_067907</name>
</gene>
<dbReference type="InterPro" id="IPR056301">
    <property type="entry name" value="GWD-like_N_Ig"/>
</dbReference>
<evidence type="ECO:0000313" key="5">
    <source>
        <dbReference type="Proteomes" id="UP001396334"/>
    </source>
</evidence>
<feature type="domain" description="Alpha-glucan water dikinase-like N-terminal Ig-like" evidence="3">
    <location>
        <begin position="2"/>
        <end position="71"/>
    </location>
</feature>
<keyword evidence="1" id="KW-0479">Metal-binding</keyword>
<dbReference type="Proteomes" id="UP001396334">
    <property type="component" value="Unassembled WGS sequence"/>
</dbReference>
<evidence type="ECO:0000256" key="2">
    <source>
        <dbReference type="ARBA" id="ARBA00023277"/>
    </source>
</evidence>
<keyword evidence="2" id="KW-0119">Carbohydrate metabolism</keyword>
<organism evidence="4 5">
    <name type="scientific">Hibiscus sabdariffa</name>
    <name type="common">roselle</name>
    <dbReference type="NCBI Taxonomy" id="183260"/>
    <lineage>
        <taxon>Eukaryota</taxon>
        <taxon>Viridiplantae</taxon>
        <taxon>Streptophyta</taxon>
        <taxon>Embryophyta</taxon>
        <taxon>Tracheophyta</taxon>
        <taxon>Spermatophyta</taxon>
        <taxon>Magnoliopsida</taxon>
        <taxon>eudicotyledons</taxon>
        <taxon>Gunneridae</taxon>
        <taxon>Pentapetalae</taxon>
        <taxon>rosids</taxon>
        <taxon>malvids</taxon>
        <taxon>Malvales</taxon>
        <taxon>Malvaceae</taxon>
        <taxon>Malvoideae</taxon>
        <taxon>Hibiscus</taxon>
    </lineage>
</organism>
<keyword evidence="5" id="KW-1185">Reference proteome</keyword>
<accession>A0ABR2SS57</accession>